<evidence type="ECO:0000313" key="9">
    <source>
        <dbReference type="Proteomes" id="UP000019484"/>
    </source>
</evidence>
<keyword evidence="4 7" id="KW-0812">Transmembrane</keyword>
<comment type="subcellular location">
    <subcellularLocation>
        <location evidence="1">Membrane</location>
        <topology evidence="1">Multi-pass membrane protein</topology>
    </subcellularLocation>
</comment>
<evidence type="ECO:0000256" key="1">
    <source>
        <dbReference type="ARBA" id="ARBA00004141"/>
    </source>
</evidence>
<keyword evidence="6 7" id="KW-0472">Membrane</keyword>
<dbReference type="SUPFAM" id="SSF53448">
    <property type="entry name" value="Nucleotide-diphospho-sugar transferases"/>
    <property type="match status" value="1"/>
</dbReference>
<evidence type="ECO:0000256" key="2">
    <source>
        <dbReference type="ARBA" id="ARBA00009003"/>
    </source>
</evidence>
<dbReference type="PANTHER" id="PTHR32385:SF20">
    <property type="entry name" value="MANNOSYL PHOSPHORYLINOSITOL CERAMIDE SYNTHASE CSH1-RELATED"/>
    <property type="match status" value="1"/>
</dbReference>
<dbReference type="OrthoDB" id="3647at2759"/>
<organism evidence="8 9">
    <name type="scientific">Capronia coronata CBS 617.96</name>
    <dbReference type="NCBI Taxonomy" id="1182541"/>
    <lineage>
        <taxon>Eukaryota</taxon>
        <taxon>Fungi</taxon>
        <taxon>Dikarya</taxon>
        <taxon>Ascomycota</taxon>
        <taxon>Pezizomycotina</taxon>
        <taxon>Eurotiomycetes</taxon>
        <taxon>Chaetothyriomycetidae</taxon>
        <taxon>Chaetothyriales</taxon>
        <taxon>Herpotrichiellaceae</taxon>
        <taxon>Capronia</taxon>
    </lineage>
</organism>
<protein>
    <recommendedName>
        <fullName evidence="10">Mannosyl phosphorylinositol ceramide synthase SUR1</fullName>
    </recommendedName>
</protein>
<sequence>MRRSLLIFLLFSIIILTLLLHSVSTLLSLLIEDASADAIHRAEIPEPNSTLLESRPQLIPKIIHQTYINESIPSHWKPAQQSCIDLHPDYEYILWTDAKSHEFIAREYPWFLPTFVGYKHNIQRADAIRYFVLAYYGGIYIDLDDGCMRRLDPLLSYTAWVRRTVPTGISNDVMASIPQHPFFLRVMESLKGANRSWLLPYITIMASTGPLFLSVIWKKWMGQHAHLDPETWVGRVRVLMPDEYTKHPWSFFKTYKGSSWHGKDAKLIFWMGKNWILLTALGFLVGGVVALAVWWLYTRLIVMGARRRAAGGSPRLTAFGFPVVPRVPLFRRWSGTKQTYEMVAQHDA</sequence>
<keyword evidence="5 7" id="KW-1133">Transmembrane helix</keyword>
<dbReference type="InterPro" id="IPR007577">
    <property type="entry name" value="GlycoTrfase_DXD_sugar-bd_CS"/>
</dbReference>
<comment type="caution">
    <text evidence="8">The sequence shown here is derived from an EMBL/GenBank/DDBJ whole genome shotgun (WGS) entry which is preliminary data.</text>
</comment>
<dbReference type="RefSeq" id="XP_007727670.1">
    <property type="nucleotide sequence ID" value="XM_007729480.1"/>
</dbReference>
<dbReference type="InterPro" id="IPR029044">
    <property type="entry name" value="Nucleotide-diphossugar_trans"/>
</dbReference>
<dbReference type="Proteomes" id="UP000019484">
    <property type="component" value="Unassembled WGS sequence"/>
</dbReference>
<name>W9XU17_9EURO</name>
<evidence type="ECO:0000256" key="7">
    <source>
        <dbReference type="SAM" id="Phobius"/>
    </source>
</evidence>
<comment type="similarity">
    <text evidence="2">Belongs to the glycosyltransferase 32 family.</text>
</comment>
<evidence type="ECO:0000256" key="5">
    <source>
        <dbReference type="ARBA" id="ARBA00022989"/>
    </source>
</evidence>
<dbReference type="PANTHER" id="PTHR32385">
    <property type="entry name" value="MANNOSYL PHOSPHORYLINOSITOL CERAMIDE SYNTHASE"/>
    <property type="match status" value="1"/>
</dbReference>
<dbReference type="FunFam" id="3.90.550.20:FF:000001">
    <property type="entry name" value="MIPC synthase subunit (SurA)"/>
    <property type="match status" value="1"/>
</dbReference>
<dbReference type="GO" id="GO:0000030">
    <property type="term" value="F:mannosyltransferase activity"/>
    <property type="evidence" value="ECO:0007669"/>
    <property type="project" value="TreeGrafter"/>
</dbReference>
<evidence type="ECO:0000256" key="6">
    <source>
        <dbReference type="ARBA" id="ARBA00023136"/>
    </source>
</evidence>
<proteinExistence type="inferred from homology"/>
<dbReference type="AlphaFoldDB" id="W9XU17"/>
<dbReference type="Pfam" id="PF04488">
    <property type="entry name" value="Gly_transf_sug"/>
    <property type="match status" value="1"/>
</dbReference>
<reference evidence="8 9" key="1">
    <citation type="submission" date="2013-03" db="EMBL/GenBank/DDBJ databases">
        <title>The Genome Sequence of Capronia coronata CBS 617.96.</title>
        <authorList>
            <consortium name="The Broad Institute Genomics Platform"/>
            <person name="Cuomo C."/>
            <person name="de Hoog S."/>
            <person name="Gorbushina A."/>
            <person name="Walker B."/>
            <person name="Young S.K."/>
            <person name="Zeng Q."/>
            <person name="Gargeya S."/>
            <person name="Fitzgerald M."/>
            <person name="Haas B."/>
            <person name="Abouelleil A."/>
            <person name="Allen A.W."/>
            <person name="Alvarado L."/>
            <person name="Arachchi H.M."/>
            <person name="Berlin A.M."/>
            <person name="Chapman S.B."/>
            <person name="Gainer-Dewar J."/>
            <person name="Goldberg J."/>
            <person name="Griggs A."/>
            <person name="Gujja S."/>
            <person name="Hansen M."/>
            <person name="Howarth C."/>
            <person name="Imamovic A."/>
            <person name="Ireland A."/>
            <person name="Larimer J."/>
            <person name="McCowan C."/>
            <person name="Murphy C."/>
            <person name="Pearson M."/>
            <person name="Poon T.W."/>
            <person name="Priest M."/>
            <person name="Roberts A."/>
            <person name="Saif S."/>
            <person name="Shea T."/>
            <person name="Sisk P."/>
            <person name="Sykes S."/>
            <person name="Wortman J."/>
            <person name="Nusbaum C."/>
            <person name="Birren B."/>
        </authorList>
    </citation>
    <scope>NUCLEOTIDE SEQUENCE [LARGE SCALE GENOMIC DNA]</scope>
    <source>
        <strain evidence="8 9">CBS 617.96</strain>
    </source>
</reference>
<evidence type="ECO:0008006" key="10">
    <source>
        <dbReference type="Google" id="ProtNLM"/>
    </source>
</evidence>
<evidence type="ECO:0000256" key="3">
    <source>
        <dbReference type="ARBA" id="ARBA00022679"/>
    </source>
</evidence>
<evidence type="ECO:0000256" key="4">
    <source>
        <dbReference type="ARBA" id="ARBA00022692"/>
    </source>
</evidence>
<keyword evidence="3" id="KW-0808">Transferase</keyword>
<accession>W9XU17</accession>
<dbReference type="eggNOG" id="ENOG502QS3D">
    <property type="taxonomic scope" value="Eukaryota"/>
</dbReference>
<dbReference type="InterPro" id="IPR051706">
    <property type="entry name" value="Glycosyltransferase_domain"/>
</dbReference>
<dbReference type="STRING" id="1182541.W9XU17"/>
<dbReference type="EMBL" id="AMWN01000008">
    <property type="protein sequence ID" value="EXJ80476.1"/>
    <property type="molecule type" value="Genomic_DNA"/>
</dbReference>
<feature type="transmembrane region" description="Helical" evidence="7">
    <location>
        <begin position="275"/>
        <end position="297"/>
    </location>
</feature>
<evidence type="ECO:0000313" key="8">
    <source>
        <dbReference type="EMBL" id="EXJ80476.1"/>
    </source>
</evidence>
<dbReference type="HOGENOM" id="CLU_036369_3_0_1"/>
<dbReference type="GO" id="GO:0051999">
    <property type="term" value="P:mannosyl-inositol phosphorylceramide biosynthetic process"/>
    <property type="evidence" value="ECO:0007669"/>
    <property type="project" value="TreeGrafter"/>
</dbReference>
<gene>
    <name evidence="8" type="ORF">A1O1_08621</name>
</gene>
<dbReference type="Gene3D" id="3.90.550.20">
    <property type="match status" value="1"/>
</dbReference>
<dbReference type="GO" id="GO:0016020">
    <property type="term" value="C:membrane"/>
    <property type="evidence" value="ECO:0007669"/>
    <property type="project" value="UniProtKB-SubCell"/>
</dbReference>
<dbReference type="GeneID" id="19163469"/>
<keyword evidence="9" id="KW-1185">Reference proteome</keyword>